<reference evidence="2" key="3">
    <citation type="journal article" date="2017" name="Nature">
        <title>Genome sequence of the progenitor of the wheat D genome Aegilops tauschii.</title>
        <authorList>
            <person name="Luo M.C."/>
            <person name="Gu Y.Q."/>
            <person name="Puiu D."/>
            <person name="Wang H."/>
            <person name="Twardziok S.O."/>
            <person name="Deal K.R."/>
            <person name="Huo N."/>
            <person name="Zhu T."/>
            <person name="Wang L."/>
            <person name="Wang Y."/>
            <person name="McGuire P.E."/>
            <person name="Liu S."/>
            <person name="Long H."/>
            <person name="Ramasamy R.K."/>
            <person name="Rodriguez J.C."/>
            <person name="Van S.L."/>
            <person name="Yuan L."/>
            <person name="Wang Z."/>
            <person name="Xia Z."/>
            <person name="Xiao L."/>
            <person name="Anderson O.D."/>
            <person name="Ouyang S."/>
            <person name="Liang Y."/>
            <person name="Zimin A.V."/>
            <person name="Pertea G."/>
            <person name="Qi P."/>
            <person name="Bennetzen J.L."/>
            <person name="Dai X."/>
            <person name="Dawson M.W."/>
            <person name="Muller H.G."/>
            <person name="Kugler K."/>
            <person name="Rivarola-Duarte L."/>
            <person name="Spannagl M."/>
            <person name="Mayer K.F.X."/>
            <person name="Lu F.H."/>
            <person name="Bevan M.W."/>
            <person name="Leroy P."/>
            <person name="Li P."/>
            <person name="You F.M."/>
            <person name="Sun Q."/>
            <person name="Liu Z."/>
            <person name="Lyons E."/>
            <person name="Wicker T."/>
            <person name="Salzberg S.L."/>
            <person name="Devos K.M."/>
            <person name="Dvorak J."/>
        </authorList>
    </citation>
    <scope>NUCLEOTIDE SEQUENCE [LARGE SCALE GENOMIC DNA]</scope>
    <source>
        <strain evidence="2">cv. AL8/78</strain>
    </source>
</reference>
<dbReference type="Proteomes" id="UP000015105">
    <property type="component" value="Chromosome 7D"/>
</dbReference>
<dbReference type="Gramene" id="AET7Gv20818800.8">
    <property type="protein sequence ID" value="AET7Gv20818800.8"/>
    <property type="gene ID" value="AET7Gv20818800"/>
</dbReference>
<dbReference type="AlphaFoldDB" id="A0A453S574"/>
<organism evidence="2 3">
    <name type="scientific">Aegilops tauschii subsp. strangulata</name>
    <name type="common">Goatgrass</name>
    <dbReference type="NCBI Taxonomy" id="200361"/>
    <lineage>
        <taxon>Eukaryota</taxon>
        <taxon>Viridiplantae</taxon>
        <taxon>Streptophyta</taxon>
        <taxon>Embryophyta</taxon>
        <taxon>Tracheophyta</taxon>
        <taxon>Spermatophyta</taxon>
        <taxon>Magnoliopsida</taxon>
        <taxon>Liliopsida</taxon>
        <taxon>Poales</taxon>
        <taxon>Poaceae</taxon>
        <taxon>BOP clade</taxon>
        <taxon>Pooideae</taxon>
        <taxon>Triticodae</taxon>
        <taxon>Triticeae</taxon>
        <taxon>Triticinae</taxon>
        <taxon>Aegilops</taxon>
    </lineage>
</organism>
<feature type="transmembrane region" description="Helical" evidence="1">
    <location>
        <begin position="35"/>
        <end position="62"/>
    </location>
</feature>
<evidence type="ECO:0000313" key="2">
    <source>
        <dbReference type="EnsemblPlants" id="AET7Gv20818800.5"/>
    </source>
</evidence>
<dbReference type="Gramene" id="AET7Gv20818800.5">
    <property type="protein sequence ID" value="AET7Gv20818800.5"/>
    <property type="gene ID" value="AET7Gv20818800"/>
</dbReference>
<protein>
    <submittedName>
        <fullName evidence="2">Uncharacterized protein</fullName>
    </submittedName>
</protein>
<keyword evidence="1" id="KW-1133">Transmembrane helix</keyword>
<keyword evidence="3" id="KW-1185">Reference proteome</keyword>
<reference evidence="3" key="2">
    <citation type="journal article" date="2017" name="Nat. Plants">
        <title>The Aegilops tauschii genome reveals multiple impacts of transposons.</title>
        <authorList>
            <person name="Zhao G."/>
            <person name="Zou C."/>
            <person name="Li K."/>
            <person name="Wang K."/>
            <person name="Li T."/>
            <person name="Gao L."/>
            <person name="Zhang X."/>
            <person name="Wang H."/>
            <person name="Yang Z."/>
            <person name="Liu X."/>
            <person name="Jiang W."/>
            <person name="Mao L."/>
            <person name="Kong X."/>
            <person name="Jiao Y."/>
            <person name="Jia J."/>
        </authorList>
    </citation>
    <scope>NUCLEOTIDE SEQUENCE [LARGE SCALE GENOMIC DNA]</scope>
    <source>
        <strain evidence="3">cv. AL8/78</strain>
    </source>
</reference>
<proteinExistence type="predicted"/>
<dbReference type="EnsemblPlants" id="AET7Gv20818800.5">
    <property type="protein sequence ID" value="AET7Gv20818800.5"/>
    <property type="gene ID" value="AET7Gv20818800"/>
</dbReference>
<accession>A0A453S574</accession>
<keyword evidence="1" id="KW-0472">Membrane</keyword>
<name>A0A453S574_AEGTS</name>
<feature type="transmembrane region" description="Helical" evidence="1">
    <location>
        <begin position="68"/>
        <end position="85"/>
    </location>
</feature>
<evidence type="ECO:0000313" key="3">
    <source>
        <dbReference type="Proteomes" id="UP000015105"/>
    </source>
</evidence>
<reference evidence="3" key="1">
    <citation type="journal article" date="2014" name="Science">
        <title>Ancient hybridizations among the ancestral genomes of bread wheat.</title>
        <authorList>
            <consortium name="International Wheat Genome Sequencing Consortium,"/>
            <person name="Marcussen T."/>
            <person name="Sandve S.R."/>
            <person name="Heier L."/>
            <person name="Spannagl M."/>
            <person name="Pfeifer M."/>
            <person name="Jakobsen K.S."/>
            <person name="Wulff B.B."/>
            <person name="Steuernagel B."/>
            <person name="Mayer K.F."/>
            <person name="Olsen O.A."/>
        </authorList>
    </citation>
    <scope>NUCLEOTIDE SEQUENCE [LARGE SCALE GENOMIC DNA]</scope>
    <source>
        <strain evidence="3">cv. AL8/78</strain>
    </source>
</reference>
<reference evidence="2" key="5">
    <citation type="journal article" date="2021" name="G3 (Bethesda)">
        <title>Aegilops tauschii genome assembly Aet v5.0 features greater sequence contiguity and improved annotation.</title>
        <authorList>
            <person name="Wang L."/>
            <person name="Zhu T."/>
            <person name="Rodriguez J.C."/>
            <person name="Deal K.R."/>
            <person name="Dubcovsky J."/>
            <person name="McGuire P.E."/>
            <person name="Lux T."/>
            <person name="Spannagl M."/>
            <person name="Mayer K.F.X."/>
            <person name="Baldrich P."/>
            <person name="Meyers B.C."/>
            <person name="Huo N."/>
            <person name="Gu Y.Q."/>
            <person name="Zhou H."/>
            <person name="Devos K.M."/>
            <person name="Bennetzen J.L."/>
            <person name="Unver T."/>
            <person name="Budak H."/>
            <person name="Gulick P.J."/>
            <person name="Galiba G."/>
            <person name="Kalapos B."/>
            <person name="Nelson D.R."/>
            <person name="Li P."/>
            <person name="You F.M."/>
            <person name="Luo M.C."/>
            <person name="Dvorak J."/>
        </authorList>
    </citation>
    <scope>NUCLEOTIDE SEQUENCE [LARGE SCALE GENOMIC DNA]</scope>
    <source>
        <strain evidence="2">cv. AL8/78</strain>
    </source>
</reference>
<dbReference type="EnsemblPlants" id="AET7Gv20818800.4">
    <property type="protein sequence ID" value="AET7Gv20818800.4"/>
    <property type="gene ID" value="AET7Gv20818800"/>
</dbReference>
<reference evidence="2" key="4">
    <citation type="submission" date="2019-03" db="UniProtKB">
        <authorList>
            <consortium name="EnsemblPlants"/>
        </authorList>
    </citation>
    <scope>IDENTIFICATION</scope>
</reference>
<evidence type="ECO:0000256" key="1">
    <source>
        <dbReference type="SAM" id="Phobius"/>
    </source>
</evidence>
<keyword evidence="1" id="KW-0812">Transmembrane</keyword>
<dbReference type="Gramene" id="AET7Gv20818800.4">
    <property type="protein sequence ID" value="AET7Gv20818800.4"/>
    <property type="gene ID" value="AET7Gv20818800"/>
</dbReference>
<dbReference type="EnsemblPlants" id="AET7Gv20818800.8">
    <property type="protein sequence ID" value="AET7Gv20818800.8"/>
    <property type="gene ID" value="AET7Gv20818800"/>
</dbReference>
<sequence>MPCKFVASMRSRYIGGNCSVTYLLSIMKTHSSSMFLFFCMHLFGNFLQIGTIFLQIGTIFLWTGTYKRRSWFLGALYLSFQKIIIRCRVIRVRMRSC</sequence>